<dbReference type="EnsemblMetazoa" id="XM_019909462.1">
    <property type="protein sequence ID" value="XP_019765021.1"/>
    <property type="gene ID" value="LOC109540923"/>
</dbReference>
<dbReference type="SMART" id="SM00451">
    <property type="entry name" value="ZnF_U1"/>
    <property type="match status" value="2"/>
</dbReference>
<dbReference type="GO" id="GO:0003676">
    <property type="term" value="F:nucleic acid binding"/>
    <property type="evidence" value="ECO:0007669"/>
    <property type="project" value="InterPro"/>
</dbReference>
<dbReference type="Proteomes" id="UP000019118">
    <property type="component" value="Unassembled WGS sequence"/>
</dbReference>
<dbReference type="InterPro" id="IPR003604">
    <property type="entry name" value="Matrin/U1-like-C_Znf_C2H2"/>
</dbReference>
<dbReference type="GeneID" id="109540923"/>
<evidence type="ECO:0000313" key="3">
    <source>
        <dbReference type="Proteomes" id="UP000019118"/>
    </source>
</evidence>
<name>A0AAR5PW29_DENPD</name>
<accession>A0AAR5PW29</accession>
<dbReference type="GO" id="GO:0008270">
    <property type="term" value="F:zinc ion binding"/>
    <property type="evidence" value="ECO:0007669"/>
    <property type="project" value="InterPro"/>
</dbReference>
<reference evidence="2" key="2">
    <citation type="submission" date="2024-08" db="UniProtKB">
        <authorList>
            <consortium name="EnsemblMetazoa"/>
        </authorList>
    </citation>
    <scope>IDENTIFICATION</scope>
</reference>
<feature type="domain" description="U1-type" evidence="1">
    <location>
        <begin position="14"/>
        <end position="47"/>
    </location>
</feature>
<organism evidence="2 3">
    <name type="scientific">Dendroctonus ponderosae</name>
    <name type="common">Mountain pine beetle</name>
    <dbReference type="NCBI Taxonomy" id="77166"/>
    <lineage>
        <taxon>Eukaryota</taxon>
        <taxon>Metazoa</taxon>
        <taxon>Ecdysozoa</taxon>
        <taxon>Arthropoda</taxon>
        <taxon>Hexapoda</taxon>
        <taxon>Insecta</taxon>
        <taxon>Pterygota</taxon>
        <taxon>Neoptera</taxon>
        <taxon>Endopterygota</taxon>
        <taxon>Coleoptera</taxon>
        <taxon>Polyphaga</taxon>
        <taxon>Cucujiformia</taxon>
        <taxon>Curculionidae</taxon>
        <taxon>Scolytinae</taxon>
        <taxon>Dendroctonus</taxon>
    </lineage>
</organism>
<dbReference type="AlphaFoldDB" id="A0AAR5PW29"/>
<keyword evidence="3" id="KW-1185">Reference proteome</keyword>
<dbReference type="KEGG" id="dpa:109540923"/>
<feature type="domain" description="U1-type" evidence="1">
    <location>
        <begin position="55"/>
        <end position="89"/>
    </location>
</feature>
<reference evidence="3" key="1">
    <citation type="journal article" date="2013" name="Genome Biol.">
        <title>Draft genome of the mountain pine beetle, Dendroctonus ponderosae Hopkins, a major forest pest.</title>
        <authorList>
            <person name="Keeling C.I."/>
            <person name="Yuen M.M."/>
            <person name="Liao N.Y."/>
            <person name="Docking T.R."/>
            <person name="Chan S.K."/>
            <person name="Taylor G.A."/>
            <person name="Palmquist D.L."/>
            <person name="Jackman S.D."/>
            <person name="Nguyen A."/>
            <person name="Li M."/>
            <person name="Henderson H."/>
            <person name="Janes J.K."/>
            <person name="Zhao Y."/>
            <person name="Pandoh P."/>
            <person name="Moore R."/>
            <person name="Sperling F.A."/>
            <person name="Huber D.P."/>
            <person name="Birol I."/>
            <person name="Jones S.J."/>
            <person name="Bohlmann J."/>
        </authorList>
    </citation>
    <scope>NUCLEOTIDE SEQUENCE</scope>
</reference>
<sequence length="717" mass="82570">MLEMELDNPAIDQSNYYHCSDCDLIMHRNDRKNHLNGSRHKYMVRRRNYEEIKSINKLKCITCNTELSNLHFYTIHLGSKTHKRNSKKREKQQKCFSQNETLVPDCANTALKPIRPMPRKAPVPEITRQLQGNCEVCDYKSVREKYRTRNTKNPEGYNKAYISTVAAYWAINLALDHTVKTFKICINDKEWGDFGDAVVQVELKESGEHPGFITTFGIQFKDLNSNIKSIETLGEGRFSLATFLTQVNTVKSPRDFTHKFIVFTTADMSPNLNRQIKLNSCIFHTSKYGCNYCKAGAESTDMYIFAKSLSNRKKLFINTTEDNDDVLFFFLNDKIHQLPKIYIYSHQNRQPLFGSKIDDLIAESLSINQKFNISRQFIKFIENWSDGRLGGNYKLNKEDVLIKLGHLLLYKFKIAPVVRKGEAPLEAHNYAIWQQATNSVDVTVLKKHPVIVSKVCEPINGKIESQFNLKIDTSTRTIAVDQITIENIKNPVLKMYLFEETLQESLDHIPLNVAYDLFWKSGLVPFLLEVKDLQEQEFVLTTISVLKSQGLSRKYLLMTPVQGIQNSVRHYKSLNFFCNANDLVKKMPLIFFDLTKIYVIDNFGLTLNAIRQSDPFFAKCVSTHEFFDMSLGNYSFKAFPNTLTKVDGHITELVLNDDTIKNLRNKIDAMDEIKVVLLQQPNDNQQLCLRAREMYLLTAGEMASSPPNHALRSIQSN</sequence>
<protein>
    <recommendedName>
        <fullName evidence="1">U1-type domain-containing protein</fullName>
    </recommendedName>
</protein>
<evidence type="ECO:0000259" key="1">
    <source>
        <dbReference type="SMART" id="SM00451"/>
    </source>
</evidence>
<evidence type="ECO:0000313" key="2">
    <source>
        <dbReference type="EnsemblMetazoa" id="XP_019765021.1"/>
    </source>
</evidence>
<proteinExistence type="predicted"/>